<dbReference type="PANTHER" id="PTHR21152">
    <property type="entry name" value="AMINOTRANSFERASE CLASS V"/>
    <property type="match status" value="1"/>
</dbReference>
<dbReference type="InterPro" id="IPR015422">
    <property type="entry name" value="PyrdxlP-dep_Trfase_small"/>
</dbReference>
<dbReference type="PANTHER" id="PTHR21152:SF40">
    <property type="entry name" value="ALANINE--GLYOXYLATE AMINOTRANSFERASE"/>
    <property type="match status" value="1"/>
</dbReference>
<keyword evidence="13" id="KW-1185">Reference proteome</keyword>
<dbReference type="GO" id="GO:0019265">
    <property type="term" value="P:glycine biosynthetic process, by transamination of glyoxylate"/>
    <property type="evidence" value="ECO:0007669"/>
    <property type="project" value="TreeGrafter"/>
</dbReference>
<name>A0AAV9IMG5_9RHOD</name>
<dbReference type="EC" id="2.6.1.44" evidence="3"/>
<dbReference type="GO" id="GO:0005777">
    <property type="term" value="C:peroxisome"/>
    <property type="evidence" value="ECO:0007669"/>
    <property type="project" value="TreeGrafter"/>
</dbReference>
<dbReference type="PROSITE" id="PS00595">
    <property type="entry name" value="AA_TRANSFER_CLASS_5"/>
    <property type="match status" value="1"/>
</dbReference>
<protein>
    <recommendedName>
        <fullName evidence="3">alanine--glyoxylate transaminase</fullName>
        <ecNumber evidence="3">2.6.1.44</ecNumber>
    </recommendedName>
</protein>
<evidence type="ECO:0000256" key="5">
    <source>
        <dbReference type="ARBA" id="ARBA00022679"/>
    </source>
</evidence>
<reference evidence="12 13" key="1">
    <citation type="submission" date="2022-07" db="EMBL/GenBank/DDBJ databases">
        <title>Genome-wide signatures of adaptation to extreme environments.</title>
        <authorList>
            <person name="Cho C.H."/>
            <person name="Yoon H.S."/>
        </authorList>
    </citation>
    <scope>NUCLEOTIDE SEQUENCE [LARGE SCALE GENOMIC DNA]</scope>
    <source>
        <strain evidence="12 13">108.79 E11</strain>
    </source>
</reference>
<comment type="cofactor">
    <cofactor evidence="1 8 10">
        <name>pyridoxal 5'-phosphate</name>
        <dbReference type="ChEBI" id="CHEBI:597326"/>
    </cofactor>
</comment>
<dbReference type="SUPFAM" id="SSF53383">
    <property type="entry name" value="PLP-dependent transferases"/>
    <property type="match status" value="1"/>
</dbReference>
<proteinExistence type="inferred from homology"/>
<evidence type="ECO:0000256" key="1">
    <source>
        <dbReference type="ARBA" id="ARBA00001933"/>
    </source>
</evidence>
<evidence type="ECO:0000256" key="10">
    <source>
        <dbReference type="RuleBase" id="RU004504"/>
    </source>
</evidence>
<accession>A0AAV9IMG5</accession>
<dbReference type="InterPro" id="IPR015421">
    <property type="entry name" value="PyrdxlP-dep_Trfase_major"/>
</dbReference>
<evidence type="ECO:0000256" key="4">
    <source>
        <dbReference type="ARBA" id="ARBA00022576"/>
    </source>
</evidence>
<comment type="similarity">
    <text evidence="2 9">Belongs to the class-V pyridoxal-phosphate-dependent aminotransferase family.</text>
</comment>
<evidence type="ECO:0000256" key="8">
    <source>
        <dbReference type="PIRSR" id="PIRSR000524-50"/>
    </source>
</evidence>
<dbReference type="GO" id="GO:0008453">
    <property type="term" value="F:alanine-glyoxylate transaminase activity"/>
    <property type="evidence" value="ECO:0007669"/>
    <property type="project" value="UniProtKB-EC"/>
</dbReference>
<dbReference type="GO" id="GO:0004760">
    <property type="term" value="F:L-serine-pyruvate transaminase activity"/>
    <property type="evidence" value="ECO:0007669"/>
    <property type="project" value="TreeGrafter"/>
</dbReference>
<dbReference type="InterPro" id="IPR020578">
    <property type="entry name" value="Aminotrans_V_PyrdxlP_BS"/>
</dbReference>
<evidence type="ECO:0000256" key="2">
    <source>
        <dbReference type="ARBA" id="ARBA00009236"/>
    </source>
</evidence>
<dbReference type="InterPro" id="IPR000192">
    <property type="entry name" value="Aminotrans_V_dom"/>
</dbReference>
<evidence type="ECO:0000313" key="12">
    <source>
        <dbReference type="EMBL" id="KAK4528544.1"/>
    </source>
</evidence>
<dbReference type="InterPro" id="IPR015424">
    <property type="entry name" value="PyrdxlP-dep_Trfase"/>
</dbReference>
<dbReference type="Proteomes" id="UP001300502">
    <property type="component" value="Unassembled WGS sequence"/>
</dbReference>
<dbReference type="EMBL" id="JANCYU010000065">
    <property type="protein sequence ID" value="KAK4528544.1"/>
    <property type="molecule type" value="Genomic_DNA"/>
</dbReference>
<evidence type="ECO:0000259" key="11">
    <source>
        <dbReference type="Pfam" id="PF00266"/>
    </source>
</evidence>
<feature type="binding site" evidence="7">
    <location>
        <position position="366"/>
    </location>
    <ligand>
        <name>substrate</name>
    </ligand>
</feature>
<dbReference type="Gene3D" id="3.90.1150.10">
    <property type="entry name" value="Aspartate Aminotransferase, domain 1"/>
    <property type="match status" value="1"/>
</dbReference>
<evidence type="ECO:0000256" key="9">
    <source>
        <dbReference type="RuleBase" id="RU004075"/>
    </source>
</evidence>
<dbReference type="FunFam" id="3.40.640.10:FF:000027">
    <property type="entry name" value="Serine--pyruvate aminotransferase, mitochondrial"/>
    <property type="match status" value="1"/>
</dbReference>
<gene>
    <name evidence="12" type="ORF">GAYE_SCF59G6488</name>
</gene>
<dbReference type="InterPro" id="IPR024169">
    <property type="entry name" value="SP_NH2Trfase/AEP_transaminase"/>
</dbReference>
<dbReference type="Gene3D" id="3.40.640.10">
    <property type="entry name" value="Type I PLP-dependent aspartate aminotransferase-like (Major domain)"/>
    <property type="match status" value="1"/>
</dbReference>
<dbReference type="PIRSF" id="PIRSF000524">
    <property type="entry name" value="SPT"/>
    <property type="match status" value="1"/>
</dbReference>
<dbReference type="CDD" id="cd06451">
    <property type="entry name" value="AGAT_like"/>
    <property type="match status" value="1"/>
</dbReference>
<evidence type="ECO:0000313" key="13">
    <source>
        <dbReference type="Proteomes" id="UP001300502"/>
    </source>
</evidence>
<evidence type="ECO:0000256" key="3">
    <source>
        <dbReference type="ARBA" id="ARBA00013049"/>
    </source>
</evidence>
<evidence type="ECO:0000256" key="7">
    <source>
        <dbReference type="PIRSR" id="PIRSR000524-1"/>
    </source>
</evidence>
<evidence type="ECO:0000256" key="6">
    <source>
        <dbReference type="ARBA" id="ARBA00022898"/>
    </source>
</evidence>
<dbReference type="AlphaFoldDB" id="A0AAV9IMG5"/>
<feature type="domain" description="Aminotransferase class V" evidence="11">
    <location>
        <begin position="49"/>
        <end position="378"/>
    </location>
</feature>
<comment type="caution">
    <text evidence="12">The sequence shown here is derived from an EMBL/GenBank/DDBJ whole genome shotgun (WGS) entry which is preliminary data.</text>
</comment>
<sequence>MQTSFLRQQQDKLIIEKAPVFEPLDPPCRLLCGPGPCNPHPRVLRALSMQEIGHLDSAFLHIMEEIKILLRYTWQTKNEFTIPVSGTGSAAMEACVCNLLEPGDKFLVGCNGYFGPRLVEMGQRYGASVVSMHKPWGQVFSVEELEENIRKHRPKVLALIHAETSTGACQPLKEAADICHHYDCLLVADTVTSISGVPLHIDQWNIDAAYAGSQKCLSCPPGIAPLTFGPRALEKLRKRRSKVKNWYLDMNLIASYLTSNGNSNRSYHHTAPINMCYGIREALALVAEEGLEQRWSRHERNAMHFWKGLKELGLTCLVPQQYRLPSLTTIQVPPGIRATAVTSHLLEKFGIEIGNGLGELQGKVWRVGLMGYNSREEIVQTLLVALRTALLEQGYSSIRPSFM</sequence>
<keyword evidence="4" id="KW-0032">Aminotransferase</keyword>
<dbReference type="Pfam" id="PF00266">
    <property type="entry name" value="Aminotran_5"/>
    <property type="match status" value="1"/>
</dbReference>
<keyword evidence="5" id="KW-0808">Transferase</keyword>
<feature type="modified residue" description="N6-(pyridoxal phosphate)lysine" evidence="8">
    <location>
        <position position="215"/>
    </location>
</feature>
<keyword evidence="6 8" id="KW-0663">Pyridoxal phosphate</keyword>
<organism evidence="12 13">
    <name type="scientific">Galdieria yellowstonensis</name>
    <dbReference type="NCBI Taxonomy" id="3028027"/>
    <lineage>
        <taxon>Eukaryota</taxon>
        <taxon>Rhodophyta</taxon>
        <taxon>Bangiophyceae</taxon>
        <taxon>Galdieriales</taxon>
        <taxon>Galdieriaceae</taxon>
        <taxon>Galdieria</taxon>
    </lineage>
</organism>